<organism evidence="1 2">
    <name type="scientific">[Eubacterium] siraeum</name>
    <dbReference type="NCBI Taxonomy" id="39492"/>
    <lineage>
        <taxon>Bacteria</taxon>
        <taxon>Bacillati</taxon>
        <taxon>Bacillota</taxon>
        <taxon>Clostridia</taxon>
        <taxon>Eubacteriales</taxon>
        <taxon>Oscillospiraceae</taxon>
        <taxon>Oscillospiraceae incertae sedis</taxon>
    </lineage>
</organism>
<evidence type="ECO:0000313" key="1">
    <source>
        <dbReference type="EMBL" id="CUQ82139.1"/>
    </source>
</evidence>
<sequence length="87" mass="9449">MVGKVCFFKKVLVLNPYPQTPFPRKGAILLGLPPLVPVGGFAPATPFLSTIEVFRQTGTSLLCGRLAKKLLILFLLADDECNNTDCN</sequence>
<accession>A0A174ZAQ9</accession>
<reference evidence="1 2" key="1">
    <citation type="submission" date="2015-09" db="EMBL/GenBank/DDBJ databases">
        <authorList>
            <consortium name="Pathogen Informatics"/>
        </authorList>
    </citation>
    <scope>NUCLEOTIDE SEQUENCE [LARGE SCALE GENOMIC DNA]</scope>
    <source>
        <strain evidence="1 2">2789STDY5834928</strain>
    </source>
</reference>
<dbReference type="EMBL" id="CZBY01000002">
    <property type="protein sequence ID" value="CUQ82139.1"/>
    <property type="molecule type" value="Genomic_DNA"/>
</dbReference>
<proteinExistence type="predicted"/>
<gene>
    <name evidence="1" type="ORF">ERS852540_00422</name>
</gene>
<dbReference type="Proteomes" id="UP000095662">
    <property type="component" value="Unassembled WGS sequence"/>
</dbReference>
<protein>
    <submittedName>
        <fullName evidence="1">Uncharacterized protein</fullName>
    </submittedName>
</protein>
<evidence type="ECO:0000313" key="2">
    <source>
        <dbReference type="Proteomes" id="UP000095662"/>
    </source>
</evidence>
<dbReference type="AlphaFoldDB" id="A0A174ZAQ9"/>
<name>A0A174ZAQ9_9FIRM</name>